<dbReference type="EMBL" id="JAZDWU010000002">
    <property type="protein sequence ID" value="KAL0011463.1"/>
    <property type="molecule type" value="Genomic_DNA"/>
</dbReference>
<feature type="signal peptide" evidence="7">
    <location>
        <begin position="1"/>
        <end position="25"/>
    </location>
</feature>
<reference evidence="8 9" key="1">
    <citation type="submission" date="2024-01" db="EMBL/GenBank/DDBJ databases">
        <title>A telomere-to-telomere, gap-free genome of sweet tea (Lithocarpus litseifolius).</title>
        <authorList>
            <person name="Zhou J."/>
        </authorList>
    </citation>
    <scope>NUCLEOTIDE SEQUENCE [LARGE SCALE GENOMIC DNA]</scope>
    <source>
        <strain evidence="8">Zhou-2022a</strain>
        <tissue evidence="8">Leaf</tissue>
    </source>
</reference>
<proteinExistence type="predicted"/>
<gene>
    <name evidence="8" type="ORF">SO802_006571</name>
</gene>
<dbReference type="InterPro" id="IPR032675">
    <property type="entry name" value="LRR_dom_sf"/>
</dbReference>
<dbReference type="Gene3D" id="3.80.10.10">
    <property type="entry name" value="Ribonuclease Inhibitor"/>
    <property type="match status" value="2"/>
</dbReference>
<feature type="non-terminal residue" evidence="8">
    <location>
        <position position="252"/>
    </location>
</feature>
<evidence type="ECO:0000256" key="5">
    <source>
        <dbReference type="ARBA" id="ARBA00023136"/>
    </source>
</evidence>
<dbReference type="InterPro" id="IPR051824">
    <property type="entry name" value="LRR_Rcpt-Like_S/T_Kinase"/>
</dbReference>
<evidence type="ECO:0000256" key="6">
    <source>
        <dbReference type="ARBA" id="ARBA00023180"/>
    </source>
</evidence>
<dbReference type="GO" id="GO:0016020">
    <property type="term" value="C:membrane"/>
    <property type="evidence" value="ECO:0007669"/>
    <property type="project" value="UniProtKB-SubCell"/>
</dbReference>
<accession>A0AAW2DLC6</accession>
<organism evidence="8 9">
    <name type="scientific">Lithocarpus litseifolius</name>
    <dbReference type="NCBI Taxonomy" id="425828"/>
    <lineage>
        <taxon>Eukaryota</taxon>
        <taxon>Viridiplantae</taxon>
        <taxon>Streptophyta</taxon>
        <taxon>Embryophyta</taxon>
        <taxon>Tracheophyta</taxon>
        <taxon>Spermatophyta</taxon>
        <taxon>Magnoliopsida</taxon>
        <taxon>eudicotyledons</taxon>
        <taxon>Gunneridae</taxon>
        <taxon>Pentapetalae</taxon>
        <taxon>rosids</taxon>
        <taxon>fabids</taxon>
        <taxon>Fagales</taxon>
        <taxon>Fagaceae</taxon>
        <taxon>Lithocarpus</taxon>
    </lineage>
</organism>
<keyword evidence="6" id="KW-0325">Glycoprotein</keyword>
<keyword evidence="2" id="KW-0433">Leucine-rich repeat</keyword>
<evidence type="ECO:0000256" key="4">
    <source>
        <dbReference type="ARBA" id="ARBA00022737"/>
    </source>
</evidence>
<evidence type="ECO:0000256" key="3">
    <source>
        <dbReference type="ARBA" id="ARBA00022729"/>
    </source>
</evidence>
<keyword evidence="3 7" id="KW-0732">Signal</keyword>
<sequence>MKRVLPYISFTVAVFLLVLCMAAQAATPDNEVKALREIAEQLKKKDWNFDVDPCANKTSWFTPKLDSRPLYSNSLICNCSNPDGVCHVVELSIDNNMFSGTIPHELGKLVNLKNLSLSANNLTGELPVALTKLIKLTEFRISSINCTGRMADLFQSWNRLQILEIQASGFEGPIPSSISTLRTLTEPDLSFNRLEGRIPDLGDLTALEFMYLTSNFLNGTIPEWIKSRDNRFQIDLSYNNLSKHSAPSCREN</sequence>
<dbReference type="Proteomes" id="UP001459277">
    <property type="component" value="Unassembled WGS sequence"/>
</dbReference>
<comment type="caution">
    <text evidence="8">The sequence shown here is derived from an EMBL/GenBank/DDBJ whole genome shotgun (WGS) entry which is preliminary data.</text>
</comment>
<evidence type="ECO:0000256" key="1">
    <source>
        <dbReference type="ARBA" id="ARBA00004479"/>
    </source>
</evidence>
<feature type="chain" id="PRO_5043878677" evidence="7">
    <location>
        <begin position="26"/>
        <end position="252"/>
    </location>
</feature>
<dbReference type="PANTHER" id="PTHR48006">
    <property type="entry name" value="LEUCINE-RICH REPEAT-CONTAINING PROTEIN DDB_G0281931-RELATED"/>
    <property type="match status" value="1"/>
</dbReference>
<dbReference type="SUPFAM" id="SSF52058">
    <property type="entry name" value="L domain-like"/>
    <property type="match status" value="1"/>
</dbReference>
<evidence type="ECO:0000256" key="7">
    <source>
        <dbReference type="SAM" id="SignalP"/>
    </source>
</evidence>
<protein>
    <submittedName>
        <fullName evidence="8">Uncharacterized protein</fullName>
    </submittedName>
</protein>
<name>A0AAW2DLC6_9ROSI</name>
<evidence type="ECO:0000256" key="2">
    <source>
        <dbReference type="ARBA" id="ARBA00022614"/>
    </source>
</evidence>
<keyword evidence="9" id="KW-1185">Reference proteome</keyword>
<evidence type="ECO:0000313" key="9">
    <source>
        <dbReference type="Proteomes" id="UP001459277"/>
    </source>
</evidence>
<dbReference type="Pfam" id="PF00560">
    <property type="entry name" value="LRR_1"/>
    <property type="match status" value="3"/>
</dbReference>
<dbReference type="FunFam" id="3.80.10.10:FF:000041">
    <property type="entry name" value="LRR receptor-like serine/threonine-protein kinase ERECTA"/>
    <property type="match status" value="1"/>
</dbReference>
<dbReference type="PANTHER" id="PTHR48006:SF66">
    <property type="entry name" value="PROTEIN KINASE DOMAIN-CONTAINING PROTEIN"/>
    <property type="match status" value="1"/>
</dbReference>
<keyword evidence="4" id="KW-0677">Repeat</keyword>
<evidence type="ECO:0000313" key="8">
    <source>
        <dbReference type="EMBL" id="KAL0011463.1"/>
    </source>
</evidence>
<dbReference type="AlphaFoldDB" id="A0AAW2DLC6"/>
<comment type="subcellular location">
    <subcellularLocation>
        <location evidence="1">Membrane</location>
        <topology evidence="1">Single-pass type I membrane protein</topology>
    </subcellularLocation>
</comment>
<keyword evidence="5" id="KW-0472">Membrane</keyword>
<dbReference type="InterPro" id="IPR001611">
    <property type="entry name" value="Leu-rich_rpt"/>
</dbReference>